<reference evidence="2 3" key="1">
    <citation type="submission" date="2024-02" db="EMBL/GenBank/DDBJ databases">
        <authorList>
            <person name="Chen Y."/>
            <person name="Shah S."/>
            <person name="Dougan E. K."/>
            <person name="Thang M."/>
            <person name="Chan C."/>
        </authorList>
    </citation>
    <scope>NUCLEOTIDE SEQUENCE [LARGE SCALE GENOMIC DNA]</scope>
</reference>
<accession>A0ABP0LF89</accession>
<dbReference type="EMBL" id="CAXAMM010016002">
    <property type="protein sequence ID" value="CAK9037827.1"/>
    <property type="molecule type" value="Genomic_DNA"/>
</dbReference>
<name>A0ABP0LF89_9DINO</name>
<evidence type="ECO:0000256" key="1">
    <source>
        <dbReference type="SAM" id="MobiDB-lite"/>
    </source>
</evidence>
<dbReference type="Proteomes" id="UP001642464">
    <property type="component" value="Unassembled WGS sequence"/>
</dbReference>
<gene>
    <name evidence="2" type="ORF">SCF082_LOCUS22330</name>
</gene>
<evidence type="ECO:0000313" key="3">
    <source>
        <dbReference type="Proteomes" id="UP001642464"/>
    </source>
</evidence>
<keyword evidence="3" id="KW-1185">Reference proteome</keyword>
<evidence type="ECO:0000313" key="2">
    <source>
        <dbReference type="EMBL" id="CAK9037827.1"/>
    </source>
</evidence>
<sequence length="531" mass="60068">MVVARKGLPRVSWRTRGERLLHGCDTEDQRRAVEDKERERWVGMLIQLLEVTGLIDGEKRGPQGLKYFVNRFAMGRRGSTIRQHVLHGKRLHEYMKSIYREQKITSAASLQHFLLELERGDHWLPKPTIKAARLPVEVVRALEMAVMDNDLHPYKRTFAWYKLLKLWGARRCHDAEGIPPASISYDPTTGFEADITRSKTTGAGRRVEVVQIFVSSSACLVCRDWLRVGLEIFVGMGKEAGTGMRDYLMARPNHQLDGFRKSMMKYADAMAYSRALLAELPSRLVDGEGRKVPLLLPESTAYFSEHSERITMMSWAAVCGVEKEDRRRWGRWRPSVDEGYVTTTRRLTFEAQKTVAKRIWGTYGVHDLVDDDMATVKHFTLWLQDVHKKVPSQANREAQPIAPPQWGMVHGKVQQPVEPEMVEDGGGSASAEGQEGPVQVDSPSVRSWSPTEIFSEEEDQNVDAADKGDEFPMGTFVLSVVGRSKARTLHVIGGCYRIPGVHYREYVVVGSERPDIDPKQGEKLCSTCFGA</sequence>
<proteinExistence type="predicted"/>
<organism evidence="2 3">
    <name type="scientific">Durusdinium trenchii</name>
    <dbReference type="NCBI Taxonomy" id="1381693"/>
    <lineage>
        <taxon>Eukaryota</taxon>
        <taxon>Sar</taxon>
        <taxon>Alveolata</taxon>
        <taxon>Dinophyceae</taxon>
        <taxon>Suessiales</taxon>
        <taxon>Symbiodiniaceae</taxon>
        <taxon>Durusdinium</taxon>
    </lineage>
</organism>
<comment type="caution">
    <text evidence="2">The sequence shown here is derived from an EMBL/GenBank/DDBJ whole genome shotgun (WGS) entry which is preliminary data.</text>
</comment>
<protein>
    <submittedName>
        <fullName evidence="2">DnaJ-like subfamily C member 17</fullName>
    </submittedName>
</protein>
<feature type="region of interest" description="Disordered" evidence="1">
    <location>
        <begin position="419"/>
        <end position="446"/>
    </location>
</feature>